<sequence length="190" mass="22296">MMKTRGENALYELFILGELKEEPMHGYLLHRIWSSMIGPLRQVSWGTLYSVLRKMETDGYIRQVIKDSDTQGRVKKLYELTVEGDAHFERLMRQPFEHNCDVEDIFKVKLSNFHHIEKDMQLEILRQYRTVLEVLLGAIEVNEQSVRNNSGIPANELPDIQSVIDYERSVHETKLTWVEAKITQMSEENT</sequence>
<dbReference type="EMBL" id="JBHUCX010000020">
    <property type="protein sequence ID" value="MFD1674495.1"/>
    <property type="molecule type" value="Genomic_DNA"/>
</dbReference>
<feature type="domain" description="Transcription regulator PadR N-terminal" evidence="1">
    <location>
        <begin position="15"/>
        <end position="89"/>
    </location>
</feature>
<dbReference type="InterPro" id="IPR036390">
    <property type="entry name" value="WH_DNA-bd_sf"/>
</dbReference>
<organism evidence="2 3">
    <name type="scientific">Alicyclobacillus fodiniaquatilis</name>
    <dbReference type="NCBI Taxonomy" id="1661150"/>
    <lineage>
        <taxon>Bacteria</taxon>
        <taxon>Bacillati</taxon>
        <taxon>Bacillota</taxon>
        <taxon>Bacilli</taxon>
        <taxon>Bacillales</taxon>
        <taxon>Alicyclobacillaceae</taxon>
        <taxon>Alicyclobacillus</taxon>
    </lineage>
</organism>
<dbReference type="InterPro" id="IPR052509">
    <property type="entry name" value="Metal_resp_DNA-bind_regulator"/>
</dbReference>
<dbReference type="PANTHER" id="PTHR33169:SF26">
    <property type="entry name" value="CONSERVED PROTEIN"/>
    <property type="match status" value="1"/>
</dbReference>
<gene>
    <name evidence="2" type="ORF">ACFSB2_07220</name>
</gene>
<evidence type="ECO:0000259" key="1">
    <source>
        <dbReference type="Pfam" id="PF03551"/>
    </source>
</evidence>
<dbReference type="Proteomes" id="UP001597079">
    <property type="component" value="Unassembled WGS sequence"/>
</dbReference>
<keyword evidence="3" id="KW-1185">Reference proteome</keyword>
<evidence type="ECO:0000313" key="2">
    <source>
        <dbReference type="EMBL" id="MFD1674495.1"/>
    </source>
</evidence>
<dbReference type="InterPro" id="IPR036388">
    <property type="entry name" value="WH-like_DNA-bd_sf"/>
</dbReference>
<accession>A0ABW4JGD2</accession>
<dbReference type="InterPro" id="IPR005149">
    <property type="entry name" value="Tscrpt_reg_PadR_N"/>
</dbReference>
<dbReference type="Gene3D" id="1.10.10.10">
    <property type="entry name" value="Winged helix-like DNA-binding domain superfamily/Winged helix DNA-binding domain"/>
    <property type="match status" value="1"/>
</dbReference>
<comment type="caution">
    <text evidence="2">The sequence shown here is derived from an EMBL/GenBank/DDBJ whole genome shotgun (WGS) entry which is preliminary data.</text>
</comment>
<dbReference type="Pfam" id="PF03551">
    <property type="entry name" value="PadR"/>
    <property type="match status" value="1"/>
</dbReference>
<protein>
    <submittedName>
        <fullName evidence="2">PadR family transcriptional regulator</fullName>
    </submittedName>
</protein>
<reference evidence="3" key="1">
    <citation type="journal article" date="2019" name="Int. J. Syst. Evol. Microbiol.">
        <title>The Global Catalogue of Microorganisms (GCM) 10K type strain sequencing project: providing services to taxonomists for standard genome sequencing and annotation.</title>
        <authorList>
            <consortium name="The Broad Institute Genomics Platform"/>
            <consortium name="The Broad Institute Genome Sequencing Center for Infectious Disease"/>
            <person name="Wu L."/>
            <person name="Ma J."/>
        </authorList>
    </citation>
    <scope>NUCLEOTIDE SEQUENCE [LARGE SCALE GENOMIC DNA]</scope>
    <source>
        <strain evidence="3">CGMCC 1.12286</strain>
    </source>
</reference>
<proteinExistence type="predicted"/>
<dbReference type="RefSeq" id="WP_377942361.1">
    <property type="nucleotide sequence ID" value="NZ_JBHUCX010000020.1"/>
</dbReference>
<evidence type="ECO:0000313" key="3">
    <source>
        <dbReference type="Proteomes" id="UP001597079"/>
    </source>
</evidence>
<dbReference type="PANTHER" id="PTHR33169">
    <property type="entry name" value="PADR-FAMILY TRANSCRIPTIONAL REGULATOR"/>
    <property type="match status" value="1"/>
</dbReference>
<dbReference type="SUPFAM" id="SSF46785">
    <property type="entry name" value="Winged helix' DNA-binding domain"/>
    <property type="match status" value="1"/>
</dbReference>
<name>A0ABW4JGD2_9BACL</name>